<dbReference type="AlphaFoldDB" id="A0AAD4K3S9"/>
<dbReference type="SUPFAM" id="SSF57667">
    <property type="entry name" value="beta-beta-alpha zinc fingers"/>
    <property type="match status" value="4"/>
</dbReference>
<dbReference type="SMART" id="SM00355">
    <property type="entry name" value="ZnF_C2H2"/>
    <property type="match status" value="7"/>
</dbReference>
<feature type="domain" description="C2H2-type" evidence="12">
    <location>
        <begin position="371"/>
        <end position="398"/>
    </location>
</feature>
<dbReference type="PROSITE" id="PS50157">
    <property type="entry name" value="ZINC_FINGER_C2H2_2"/>
    <property type="match status" value="6"/>
</dbReference>
<proteinExistence type="predicted"/>
<dbReference type="GO" id="GO:0008270">
    <property type="term" value="F:zinc ion binding"/>
    <property type="evidence" value="ECO:0007669"/>
    <property type="project" value="UniProtKB-KW"/>
</dbReference>
<feature type="domain" description="C2H2-type" evidence="12">
    <location>
        <begin position="564"/>
        <end position="591"/>
    </location>
</feature>
<dbReference type="Pfam" id="PF13912">
    <property type="entry name" value="zf-C2H2_6"/>
    <property type="match status" value="1"/>
</dbReference>
<sequence length="1004" mass="109782">MFQMDSADFWQQARVPFALHAATAMQHHQQQQLPLTHSQLSTQPSGNQQKPHCSPGTGATAPNNNNHLSLNSKLQAVQQQHQPQQQHQQQQQIQQQHQADQQCYSSESNNFTGQHSAAPTTTATNHQLLFNAAAAAAAAAHLKSTALNNHNQSNSSSSSSMNNNPIGSHLHISNLPAKLKQEHLKSDPRQQPSEAETYSGSGLFGAAHIAEQQQQHQLEQQQEDRSSPQLTNATKEMSQGQQSPQHSITPSGDCSTPDIKYNNEKLANDIQLQLSRSSSAAAISERTLEECWSTLQRLFMHKSAMQQIQQQIPRVGLGVGSGTAANMGGSSAASGVGTETKPHQCQQCMKSFSSNHQLVQHIRVHTGEKPYKCSYCDRRFKQLSHVQQHTRLHTGERPYKCHLPDCGRAFIQLSNLQQHLRNHDAQVERAKNRPFHCNICGKGFATESSLRTHTSKELQLHLGVLQQHAALIGGPNATSCPICHKLFLGTEALMDHMKHVHKEKTPPPIEPTGQFNDGPHCVNSNVSAIPNTLAAQCTSELNCGQSSTTSLHENYLGKRRTANHPCPICGKHYVNEGSLRKHLACHAETAQLTSSLRMWPCSVCQAVFTNENGLLTHMDHMRMDPKHQFAAQYVLSRAAAEHRERESLLANSLTSSSGLRDTASILPSNDIGLTGAGGSNSLCPSPSANSECSSNGRLSSSSTSDQEQDGDQGLSENENNSQNNNMANMNNNNNNMNNNNNNCNSNKINLNLNELRLPSSSQFSMEQAEQLHANRMSLMAAASAAAAAVAASSHGSRSQDDSIDAVVTANSGSAVVQAAVVNLAAAMRMNNSVNSHHQHADQLHLQHQNQQQQQVPLHHQQQNQQQIPHLPQLLSPLDGQQQTHPGSSSNSTNNNSRRSPTINVPSLQMQADTTSSVMMNMMRNSLDSGSLGGMHQMEPLHHHQLQATNYAPTSSHQGASHHHPQHHHQHGHNHNPETTLRMHQHAEAILRSHTEAAFRLAAAS</sequence>
<keyword evidence="6" id="KW-0805">Transcription regulation</keyword>
<reference evidence="13" key="1">
    <citation type="journal article" date="2021" name="Mol. Ecol. Resour.">
        <title>Phylogenomic analyses of the genus Drosophila reveals genomic signals of climate adaptation.</title>
        <authorList>
            <person name="Li F."/>
            <person name="Rane R.V."/>
            <person name="Luria V."/>
            <person name="Xiong Z."/>
            <person name="Chen J."/>
            <person name="Li Z."/>
            <person name="Catullo R.A."/>
            <person name="Griffin P.C."/>
            <person name="Schiffer M."/>
            <person name="Pearce S."/>
            <person name="Lee S.F."/>
            <person name="McElroy K."/>
            <person name="Stocker A."/>
            <person name="Shirriffs J."/>
            <person name="Cockerell F."/>
            <person name="Coppin C."/>
            <person name="Sgro C.M."/>
            <person name="Karger A."/>
            <person name="Cain J.W."/>
            <person name="Weber J.A."/>
            <person name="Santpere G."/>
            <person name="Kirschner M.W."/>
            <person name="Hoffmann A.A."/>
            <person name="Oakeshott J.G."/>
            <person name="Zhang G."/>
        </authorList>
    </citation>
    <scope>NUCLEOTIDE SEQUENCE</scope>
    <source>
        <strain evidence="13">BGI-SZ-2011g</strain>
    </source>
</reference>
<feature type="domain" description="C2H2-type" evidence="12">
    <location>
        <begin position="399"/>
        <end position="428"/>
    </location>
</feature>
<name>A0AAD4K3S9_9MUSC</name>
<feature type="domain" description="C2H2-type" evidence="12">
    <location>
        <begin position="343"/>
        <end position="370"/>
    </location>
</feature>
<keyword evidence="7" id="KW-0238">DNA-binding</keyword>
<dbReference type="FunFam" id="3.30.160.60:FF:001495">
    <property type="entry name" value="Datilografo, isoform B"/>
    <property type="match status" value="1"/>
</dbReference>
<feature type="compositionally biased region" description="Polar residues" evidence="11">
    <location>
        <begin position="227"/>
        <end position="254"/>
    </location>
</feature>
<feature type="non-terminal residue" evidence="13">
    <location>
        <position position="1"/>
    </location>
</feature>
<dbReference type="EMBL" id="JAJJHW010001156">
    <property type="protein sequence ID" value="KAH8376047.1"/>
    <property type="molecule type" value="Genomic_DNA"/>
</dbReference>
<evidence type="ECO:0000256" key="3">
    <source>
        <dbReference type="ARBA" id="ARBA00022737"/>
    </source>
</evidence>
<evidence type="ECO:0000313" key="14">
    <source>
        <dbReference type="Proteomes" id="UP001200034"/>
    </source>
</evidence>
<feature type="compositionally biased region" description="Low complexity" evidence="11">
    <location>
        <begin position="887"/>
        <end position="899"/>
    </location>
</feature>
<dbReference type="GO" id="GO:0010468">
    <property type="term" value="P:regulation of gene expression"/>
    <property type="evidence" value="ECO:0007669"/>
    <property type="project" value="TreeGrafter"/>
</dbReference>
<evidence type="ECO:0000259" key="12">
    <source>
        <dbReference type="PROSITE" id="PS50157"/>
    </source>
</evidence>
<feature type="compositionally biased region" description="Low complexity" evidence="11">
    <location>
        <begin position="63"/>
        <end position="102"/>
    </location>
</feature>
<dbReference type="FunFam" id="3.30.160.60:FF:001397">
    <property type="entry name" value="Datilografo, isoform A"/>
    <property type="match status" value="1"/>
</dbReference>
<evidence type="ECO:0000256" key="9">
    <source>
        <dbReference type="ARBA" id="ARBA00023242"/>
    </source>
</evidence>
<feature type="compositionally biased region" description="Low complexity" evidence="11">
    <location>
        <begin position="690"/>
        <end position="704"/>
    </location>
</feature>
<feature type="compositionally biased region" description="Low complexity" evidence="11">
    <location>
        <begin position="845"/>
        <end position="877"/>
    </location>
</feature>
<dbReference type="PANTHER" id="PTHR16515">
    <property type="entry name" value="PR DOMAIN ZINC FINGER PROTEIN"/>
    <property type="match status" value="1"/>
</dbReference>
<dbReference type="Pfam" id="PF12874">
    <property type="entry name" value="zf-met"/>
    <property type="match status" value="1"/>
</dbReference>
<evidence type="ECO:0000256" key="11">
    <source>
        <dbReference type="SAM" id="MobiDB-lite"/>
    </source>
</evidence>
<keyword evidence="5" id="KW-0862">Zinc</keyword>
<dbReference type="InterPro" id="IPR036236">
    <property type="entry name" value="Znf_C2H2_sf"/>
</dbReference>
<evidence type="ECO:0000256" key="2">
    <source>
        <dbReference type="ARBA" id="ARBA00022723"/>
    </source>
</evidence>
<keyword evidence="8" id="KW-0804">Transcription</keyword>
<dbReference type="Gene3D" id="3.30.160.60">
    <property type="entry name" value="Classic Zinc Finger"/>
    <property type="match status" value="5"/>
</dbReference>
<dbReference type="FunFam" id="3.30.160.60:FF:000433">
    <property type="entry name" value="zinc finger protein 384 isoform X1"/>
    <property type="match status" value="1"/>
</dbReference>
<feature type="compositionally biased region" description="Basic residues" evidence="11">
    <location>
        <begin position="959"/>
        <end position="973"/>
    </location>
</feature>
<feature type="compositionally biased region" description="Low complexity" evidence="11">
    <location>
        <begin position="28"/>
        <end position="43"/>
    </location>
</feature>
<evidence type="ECO:0000256" key="5">
    <source>
        <dbReference type="ARBA" id="ARBA00022833"/>
    </source>
</evidence>
<feature type="compositionally biased region" description="Low complexity" evidence="11">
    <location>
        <begin position="714"/>
        <end position="747"/>
    </location>
</feature>
<dbReference type="Pfam" id="PF00096">
    <property type="entry name" value="zf-C2H2"/>
    <property type="match status" value="4"/>
</dbReference>
<evidence type="ECO:0000256" key="4">
    <source>
        <dbReference type="ARBA" id="ARBA00022771"/>
    </source>
</evidence>
<accession>A0AAD4K3S9</accession>
<keyword evidence="4 10" id="KW-0863">Zinc-finger</keyword>
<dbReference type="PROSITE" id="PS00028">
    <property type="entry name" value="ZINC_FINGER_C2H2_1"/>
    <property type="match status" value="5"/>
</dbReference>
<feature type="region of interest" description="Disordered" evidence="11">
    <location>
        <begin position="682"/>
        <end position="747"/>
    </location>
</feature>
<feature type="region of interest" description="Disordered" evidence="11">
    <location>
        <begin position="950"/>
        <end position="977"/>
    </location>
</feature>
<feature type="compositionally biased region" description="Polar residues" evidence="11">
    <location>
        <begin position="103"/>
        <end position="119"/>
    </location>
</feature>
<keyword evidence="14" id="KW-1185">Reference proteome</keyword>
<feature type="domain" description="C2H2-type" evidence="12">
    <location>
        <begin position="478"/>
        <end position="506"/>
    </location>
</feature>
<keyword evidence="3" id="KW-0677">Repeat</keyword>
<dbReference type="PANTHER" id="PTHR16515:SF49">
    <property type="entry name" value="GASTRULA ZINC FINGER PROTEIN XLCGF49.1-LIKE-RELATED"/>
    <property type="match status" value="1"/>
</dbReference>
<dbReference type="GO" id="GO:0003677">
    <property type="term" value="F:DNA binding"/>
    <property type="evidence" value="ECO:0007669"/>
    <property type="project" value="UniProtKB-KW"/>
</dbReference>
<feature type="domain" description="C2H2-type" evidence="12">
    <location>
        <begin position="435"/>
        <end position="463"/>
    </location>
</feature>
<feature type="region of interest" description="Disordered" evidence="11">
    <location>
        <begin position="148"/>
        <end position="171"/>
    </location>
</feature>
<dbReference type="FunFam" id="3.30.160.60:FF:001498">
    <property type="entry name" value="Zinc finger protein 404"/>
    <property type="match status" value="1"/>
</dbReference>
<organism evidence="13 14">
    <name type="scientific">Drosophila rubida</name>
    <dbReference type="NCBI Taxonomy" id="30044"/>
    <lineage>
        <taxon>Eukaryota</taxon>
        <taxon>Metazoa</taxon>
        <taxon>Ecdysozoa</taxon>
        <taxon>Arthropoda</taxon>
        <taxon>Hexapoda</taxon>
        <taxon>Insecta</taxon>
        <taxon>Pterygota</taxon>
        <taxon>Neoptera</taxon>
        <taxon>Endopterygota</taxon>
        <taxon>Diptera</taxon>
        <taxon>Brachycera</taxon>
        <taxon>Muscomorpha</taxon>
        <taxon>Ephydroidea</taxon>
        <taxon>Drosophilidae</taxon>
        <taxon>Drosophila</taxon>
    </lineage>
</organism>
<feature type="compositionally biased region" description="Low complexity" evidence="11">
    <location>
        <begin position="211"/>
        <end position="220"/>
    </location>
</feature>
<comment type="caution">
    <text evidence="13">The sequence shown here is derived from an EMBL/GenBank/DDBJ whole genome shotgun (WGS) entry which is preliminary data.</text>
</comment>
<dbReference type="GO" id="GO:0005634">
    <property type="term" value="C:nucleus"/>
    <property type="evidence" value="ECO:0007669"/>
    <property type="project" value="UniProtKB-SubCell"/>
</dbReference>
<evidence type="ECO:0000256" key="8">
    <source>
        <dbReference type="ARBA" id="ARBA00023163"/>
    </source>
</evidence>
<dbReference type="Proteomes" id="UP001200034">
    <property type="component" value="Unassembled WGS sequence"/>
</dbReference>
<feature type="region of interest" description="Disordered" evidence="11">
    <location>
        <begin position="28"/>
        <end position="119"/>
    </location>
</feature>
<keyword evidence="9" id="KW-0539">Nucleus</keyword>
<evidence type="ECO:0000256" key="7">
    <source>
        <dbReference type="ARBA" id="ARBA00023125"/>
    </source>
</evidence>
<feature type="region of interest" description="Disordered" evidence="11">
    <location>
        <begin position="211"/>
        <end position="260"/>
    </location>
</feature>
<dbReference type="InterPro" id="IPR013087">
    <property type="entry name" value="Znf_C2H2_type"/>
</dbReference>
<evidence type="ECO:0000256" key="6">
    <source>
        <dbReference type="ARBA" id="ARBA00023015"/>
    </source>
</evidence>
<keyword evidence="2" id="KW-0479">Metal-binding</keyword>
<evidence type="ECO:0000256" key="1">
    <source>
        <dbReference type="ARBA" id="ARBA00004123"/>
    </source>
</evidence>
<protein>
    <recommendedName>
        <fullName evidence="12">C2H2-type domain-containing protein</fullName>
    </recommendedName>
</protein>
<feature type="compositionally biased region" description="Low complexity" evidence="11">
    <location>
        <begin position="148"/>
        <end position="164"/>
    </location>
</feature>
<comment type="subcellular location">
    <subcellularLocation>
        <location evidence="1">Nucleus</location>
    </subcellularLocation>
</comment>
<dbReference type="InterPro" id="IPR050331">
    <property type="entry name" value="Zinc_finger"/>
</dbReference>
<feature type="region of interest" description="Disordered" evidence="11">
    <location>
        <begin position="833"/>
        <end position="908"/>
    </location>
</feature>
<evidence type="ECO:0000313" key="13">
    <source>
        <dbReference type="EMBL" id="KAH8376047.1"/>
    </source>
</evidence>
<gene>
    <name evidence="13" type="ORF">KR093_010966</name>
</gene>
<evidence type="ECO:0000256" key="10">
    <source>
        <dbReference type="PROSITE-ProRule" id="PRU00042"/>
    </source>
</evidence>